<dbReference type="EMBL" id="FRCS01000033">
    <property type="protein sequence ID" value="SHN48079.1"/>
    <property type="molecule type" value="Genomic_DNA"/>
</dbReference>
<evidence type="ECO:0000313" key="11">
    <source>
        <dbReference type="EMBL" id="SHN48079.1"/>
    </source>
</evidence>
<dbReference type="Gene3D" id="3.40.50.2300">
    <property type="match status" value="1"/>
</dbReference>
<keyword evidence="12" id="KW-1185">Reference proteome</keyword>
<dbReference type="InterPro" id="IPR035965">
    <property type="entry name" value="PAS-like_dom_sf"/>
</dbReference>
<evidence type="ECO:0000259" key="10">
    <source>
        <dbReference type="PROSITE" id="PS50112"/>
    </source>
</evidence>
<dbReference type="InterPro" id="IPR005467">
    <property type="entry name" value="His_kinase_dom"/>
</dbReference>
<dbReference type="EC" id="2.7.13.3" evidence="3"/>
<keyword evidence="5" id="KW-0808">Transferase</keyword>
<sequence>MPGDPGLVSAERFRWLLDATTMAIVGVDGTGSIVMTNRQADHLFGYAPDALIGRPIELLVPESVQHAHVAYRDRYLHDPRTRPMGHGLRLSARRSDGSEFPAEISLAALETGGGILIAATVHDITARVAAERERERMQAELDRARRLESIGQLAAGIAHDFNNTLGIMLGQVEVLEDDVEALPSLDDPDARVALSAGLARIREAGQRAAQLTQGLLAFGQRQVVHAEPVELDEVVAEATRMLSHSLGGRVTLRTDFAAPGARVLADRGTLEQVLFNLTINARDALPDGGTITVTTRVVRLIDEEARSAGVSPGVYLCLEVRDTGTGIPPEVVERAFEPFFTTKPEGQGTGLGLATVHGTVQQAGGTVRLASEMGVGTTVRVLLPALKARPAAPAHPVARPVDRAGRRTGYRVLVVDDEPDLRELAGLLLRRGGYQVVIATSGEDAVEQARGTDVDVLLTDVSMPGMSGPETAEAVRAVRPAIQVVYMSGYARALATADGVAEGVVFIEKPVTRAALLERIDGVLGLATPPG</sequence>
<dbReference type="SUPFAM" id="SSF55785">
    <property type="entry name" value="PYP-like sensor domain (PAS domain)"/>
    <property type="match status" value="1"/>
</dbReference>
<dbReference type="Pfam" id="PF02518">
    <property type="entry name" value="HATPase_c"/>
    <property type="match status" value="1"/>
</dbReference>
<dbReference type="InterPro" id="IPR000014">
    <property type="entry name" value="PAS"/>
</dbReference>
<evidence type="ECO:0000256" key="6">
    <source>
        <dbReference type="ARBA" id="ARBA00023012"/>
    </source>
</evidence>
<dbReference type="PROSITE" id="PS50109">
    <property type="entry name" value="HIS_KIN"/>
    <property type="match status" value="1"/>
</dbReference>
<dbReference type="RefSeq" id="WP_073266530.1">
    <property type="nucleotide sequence ID" value="NZ_FRCS01000033.1"/>
</dbReference>
<dbReference type="InterPro" id="IPR011006">
    <property type="entry name" value="CheY-like_superfamily"/>
</dbReference>
<evidence type="ECO:0000256" key="4">
    <source>
        <dbReference type="ARBA" id="ARBA00022553"/>
    </source>
</evidence>
<evidence type="ECO:0000256" key="1">
    <source>
        <dbReference type="ARBA" id="ARBA00000085"/>
    </source>
</evidence>
<dbReference type="OrthoDB" id="9764154at2"/>
<dbReference type="SUPFAM" id="SSF47384">
    <property type="entry name" value="Homodimeric domain of signal transducing histidine kinase"/>
    <property type="match status" value="1"/>
</dbReference>
<dbReference type="GO" id="GO:0000155">
    <property type="term" value="F:phosphorelay sensor kinase activity"/>
    <property type="evidence" value="ECO:0007669"/>
    <property type="project" value="InterPro"/>
</dbReference>
<dbReference type="InterPro" id="IPR003594">
    <property type="entry name" value="HATPase_dom"/>
</dbReference>
<feature type="domain" description="Response regulatory" evidence="9">
    <location>
        <begin position="411"/>
        <end position="524"/>
    </location>
</feature>
<dbReference type="SUPFAM" id="SSF55874">
    <property type="entry name" value="ATPase domain of HSP90 chaperone/DNA topoisomerase II/histidine kinase"/>
    <property type="match status" value="1"/>
</dbReference>
<dbReference type="PANTHER" id="PTHR43065:SF42">
    <property type="entry name" value="TWO-COMPONENT SENSOR PPRA"/>
    <property type="match status" value="1"/>
</dbReference>
<feature type="modified residue" description="4-aspartylphosphate" evidence="7">
    <location>
        <position position="460"/>
    </location>
</feature>
<dbReference type="PROSITE" id="PS50110">
    <property type="entry name" value="RESPONSE_REGULATORY"/>
    <property type="match status" value="1"/>
</dbReference>
<dbReference type="PROSITE" id="PS50112">
    <property type="entry name" value="PAS"/>
    <property type="match status" value="1"/>
</dbReference>
<evidence type="ECO:0000256" key="2">
    <source>
        <dbReference type="ARBA" id="ARBA00004236"/>
    </source>
</evidence>
<comment type="catalytic activity">
    <reaction evidence="1">
        <text>ATP + protein L-histidine = ADP + protein N-phospho-L-histidine.</text>
        <dbReference type="EC" id="2.7.13.3"/>
    </reaction>
</comment>
<dbReference type="Pfam" id="PF00072">
    <property type="entry name" value="Response_reg"/>
    <property type="match status" value="1"/>
</dbReference>
<dbReference type="SUPFAM" id="SSF52172">
    <property type="entry name" value="CheY-like"/>
    <property type="match status" value="1"/>
</dbReference>
<keyword evidence="4 7" id="KW-0597">Phosphoprotein</keyword>
<evidence type="ECO:0000256" key="7">
    <source>
        <dbReference type="PROSITE-ProRule" id="PRU00169"/>
    </source>
</evidence>
<evidence type="ECO:0000259" key="8">
    <source>
        <dbReference type="PROSITE" id="PS50109"/>
    </source>
</evidence>
<dbReference type="SMART" id="SM00388">
    <property type="entry name" value="HisKA"/>
    <property type="match status" value="1"/>
</dbReference>
<name>A0A1M7RPC7_9ACTN</name>
<dbReference type="PRINTS" id="PR00344">
    <property type="entry name" value="BCTRLSENSOR"/>
</dbReference>
<gene>
    <name evidence="11" type="ORF">SAMN05443668_13326</name>
</gene>
<dbReference type="PANTHER" id="PTHR43065">
    <property type="entry name" value="SENSOR HISTIDINE KINASE"/>
    <property type="match status" value="1"/>
</dbReference>
<dbReference type="InterPro" id="IPR036890">
    <property type="entry name" value="HATPase_C_sf"/>
</dbReference>
<dbReference type="CDD" id="cd00156">
    <property type="entry name" value="REC"/>
    <property type="match status" value="1"/>
</dbReference>
<dbReference type="CDD" id="cd00130">
    <property type="entry name" value="PAS"/>
    <property type="match status" value="1"/>
</dbReference>
<protein>
    <recommendedName>
        <fullName evidence="3">histidine kinase</fullName>
        <ecNumber evidence="3">2.7.13.3</ecNumber>
    </recommendedName>
</protein>
<dbReference type="Proteomes" id="UP000184440">
    <property type="component" value="Unassembled WGS sequence"/>
</dbReference>
<evidence type="ECO:0000256" key="3">
    <source>
        <dbReference type="ARBA" id="ARBA00012438"/>
    </source>
</evidence>
<dbReference type="InterPro" id="IPR004358">
    <property type="entry name" value="Sig_transdc_His_kin-like_C"/>
</dbReference>
<accession>A0A1M7RPC7</accession>
<proteinExistence type="predicted"/>
<dbReference type="InterPro" id="IPR036097">
    <property type="entry name" value="HisK_dim/P_sf"/>
</dbReference>
<dbReference type="STRING" id="134849.SAMN05443668_13326"/>
<dbReference type="NCBIfam" id="TIGR00229">
    <property type="entry name" value="sensory_box"/>
    <property type="match status" value="1"/>
</dbReference>
<evidence type="ECO:0000256" key="5">
    <source>
        <dbReference type="ARBA" id="ARBA00022777"/>
    </source>
</evidence>
<dbReference type="Gene3D" id="3.30.565.10">
    <property type="entry name" value="Histidine kinase-like ATPase, C-terminal domain"/>
    <property type="match status" value="1"/>
</dbReference>
<keyword evidence="5" id="KW-0418">Kinase</keyword>
<comment type="subcellular location">
    <subcellularLocation>
        <location evidence="2">Cell membrane</location>
    </subcellularLocation>
</comment>
<dbReference type="AlphaFoldDB" id="A0A1M7RPC7"/>
<dbReference type="InterPro" id="IPR003661">
    <property type="entry name" value="HisK_dim/P_dom"/>
</dbReference>
<dbReference type="Gene3D" id="3.30.450.20">
    <property type="entry name" value="PAS domain"/>
    <property type="match status" value="1"/>
</dbReference>
<dbReference type="SMART" id="SM00448">
    <property type="entry name" value="REC"/>
    <property type="match status" value="1"/>
</dbReference>
<feature type="domain" description="PAS" evidence="10">
    <location>
        <begin position="9"/>
        <end position="63"/>
    </location>
</feature>
<keyword evidence="6" id="KW-0902">Two-component regulatory system</keyword>
<organism evidence="11 12">
    <name type="scientific">Cryptosporangium aurantiacum</name>
    <dbReference type="NCBI Taxonomy" id="134849"/>
    <lineage>
        <taxon>Bacteria</taxon>
        <taxon>Bacillati</taxon>
        <taxon>Actinomycetota</taxon>
        <taxon>Actinomycetes</taxon>
        <taxon>Cryptosporangiales</taxon>
        <taxon>Cryptosporangiaceae</taxon>
        <taxon>Cryptosporangium</taxon>
    </lineage>
</organism>
<evidence type="ECO:0000259" key="9">
    <source>
        <dbReference type="PROSITE" id="PS50110"/>
    </source>
</evidence>
<feature type="domain" description="Histidine kinase" evidence="8">
    <location>
        <begin position="156"/>
        <end position="387"/>
    </location>
</feature>
<reference evidence="11 12" key="1">
    <citation type="submission" date="2016-11" db="EMBL/GenBank/DDBJ databases">
        <authorList>
            <person name="Jaros S."/>
            <person name="Januszkiewicz K."/>
            <person name="Wedrychowicz H."/>
        </authorList>
    </citation>
    <scope>NUCLEOTIDE SEQUENCE [LARGE SCALE GENOMIC DNA]</scope>
    <source>
        <strain evidence="11 12">DSM 46144</strain>
    </source>
</reference>
<evidence type="ECO:0000313" key="12">
    <source>
        <dbReference type="Proteomes" id="UP000184440"/>
    </source>
</evidence>
<dbReference type="Gene3D" id="1.10.287.130">
    <property type="match status" value="1"/>
</dbReference>
<dbReference type="Pfam" id="PF13426">
    <property type="entry name" value="PAS_9"/>
    <property type="match status" value="1"/>
</dbReference>
<dbReference type="InterPro" id="IPR001789">
    <property type="entry name" value="Sig_transdc_resp-reg_receiver"/>
</dbReference>
<dbReference type="SMART" id="SM00091">
    <property type="entry name" value="PAS"/>
    <property type="match status" value="1"/>
</dbReference>
<dbReference type="GO" id="GO:0005886">
    <property type="term" value="C:plasma membrane"/>
    <property type="evidence" value="ECO:0007669"/>
    <property type="project" value="UniProtKB-SubCell"/>
</dbReference>
<dbReference type="SMART" id="SM00387">
    <property type="entry name" value="HATPase_c"/>
    <property type="match status" value="1"/>
</dbReference>